<organism evidence="2 3">
    <name type="scientific">Candidatus Onthousia excrementipullorum</name>
    <dbReference type="NCBI Taxonomy" id="2840884"/>
    <lineage>
        <taxon>Bacteria</taxon>
        <taxon>Bacillati</taxon>
        <taxon>Bacillota</taxon>
        <taxon>Bacilli</taxon>
        <taxon>Candidatus Onthousia</taxon>
    </lineage>
</organism>
<reference evidence="2" key="1">
    <citation type="submission" date="2020-10" db="EMBL/GenBank/DDBJ databases">
        <authorList>
            <person name="Gilroy R."/>
        </authorList>
    </citation>
    <scope>NUCLEOTIDE SEQUENCE</scope>
    <source>
        <strain evidence="2">CHK184-20233</strain>
    </source>
</reference>
<accession>A0A9D1J2F2</accession>
<keyword evidence="1" id="KW-0472">Membrane</keyword>
<name>A0A9D1J2F2_9FIRM</name>
<protein>
    <submittedName>
        <fullName evidence="2">Uncharacterized protein</fullName>
    </submittedName>
</protein>
<dbReference type="EMBL" id="DVHC01000002">
    <property type="protein sequence ID" value="HIR58417.1"/>
    <property type="molecule type" value="Genomic_DNA"/>
</dbReference>
<evidence type="ECO:0000313" key="2">
    <source>
        <dbReference type="EMBL" id="HIR58417.1"/>
    </source>
</evidence>
<feature type="transmembrane region" description="Helical" evidence="1">
    <location>
        <begin position="83"/>
        <end position="102"/>
    </location>
</feature>
<proteinExistence type="predicted"/>
<dbReference type="AlphaFoldDB" id="A0A9D1J2F2"/>
<keyword evidence="1" id="KW-0812">Transmembrane</keyword>
<feature type="transmembrane region" description="Helical" evidence="1">
    <location>
        <begin position="58"/>
        <end position="77"/>
    </location>
</feature>
<comment type="caution">
    <text evidence="2">The sequence shown here is derived from an EMBL/GenBank/DDBJ whole genome shotgun (WGS) entry which is preliminary data.</text>
</comment>
<reference evidence="2" key="2">
    <citation type="journal article" date="2021" name="PeerJ">
        <title>Extensive microbial diversity within the chicken gut microbiome revealed by metagenomics and culture.</title>
        <authorList>
            <person name="Gilroy R."/>
            <person name="Ravi A."/>
            <person name="Getino M."/>
            <person name="Pursley I."/>
            <person name="Horton D.L."/>
            <person name="Alikhan N.F."/>
            <person name="Baker D."/>
            <person name="Gharbi K."/>
            <person name="Hall N."/>
            <person name="Watson M."/>
            <person name="Adriaenssens E.M."/>
            <person name="Foster-Nyarko E."/>
            <person name="Jarju S."/>
            <person name="Secka A."/>
            <person name="Antonio M."/>
            <person name="Oren A."/>
            <person name="Chaudhuri R.R."/>
            <person name="La Ragione R."/>
            <person name="Hildebrand F."/>
            <person name="Pallen M.J."/>
        </authorList>
    </citation>
    <scope>NUCLEOTIDE SEQUENCE</scope>
    <source>
        <strain evidence="2">CHK184-20233</strain>
    </source>
</reference>
<keyword evidence="1" id="KW-1133">Transmembrane helix</keyword>
<evidence type="ECO:0000256" key="1">
    <source>
        <dbReference type="SAM" id="Phobius"/>
    </source>
</evidence>
<sequence length="120" mass="13998">MLDELILFIMTFLLIYIIYELFLVRKAKKDKRRKKPVEVNYLIGKYNLDINKLNYKRLLNIISAVSAFDISLVVTIVSLLDSFYLQLLIGFVLIMLLILVSYDIVGRIYKKKGCCKNGKN</sequence>
<gene>
    <name evidence="2" type="ORF">IAB38_00035</name>
</gene>
<evidence type="ECO:0000313" key="3">
    <source>
        <dbReference type="Proteomes" id="UP000824232"/>
    </source>
</evidence>
<dbReference type="Proteomes" id="UP000824232">
    <property type="component" value="Unassembled WGS sequence"/>
</dbReference>
<feature type="transmembrane region" description="Helical" evidence="1">
    <location>
        <begin position="6"/>
        <end position="24"/>
    </location>
</feature>